<comment type="subunit">
    <text evidence="16">Forms homodimers. Interacts with ubiquitin-protein ligase UBE3A/E6-AP; this interaction stimulates UBE3A ubiquitin activity. Interacts with host BAK1.</text>
</comment>
<reference evidence="19" key="1">
    <citation type="submission" date="2017-08" db="EMBL/GenBank/DDBJ databases">
        <title>HPV diversity in WHIM patients.</title>
        <authorList>
            <person name="Pastrana D.V."/>
            <person name="Peretti A."/>
            <person name="Welch N.L."/>
            <person name="Borgogna C."/>
            <person name="Badolato R."/>
            <person name="Gariglio M."/>
            <person name="FitzGerald P.C."/>
            <person name="McIntosh C.E."/>
            <person name="Van Doorslaer K."/>
            <person name="McBride A."/>
            <person name="Bliskovsky V."/>
            <person name="Velez D."/>
            <person name="Cho E."/>
            <person name="Brownell I."/>
            <person name="Liu J.S."/>
            <person name="Gonzalez C.M."/>
            <person name="Maldarelli F."/>
            <person name="Lisco A."/>
            <person name="Androphy E.J."/>
            <person name="Uldrick T.S."/>
            <person name="Yarchoan R."/>
            <person name="Dvoretzky I."/>
            <person name="Holland S.M."/>
            <person name="Freeman A.F."/>
            <person name="Murphy P.M."/>
            <person name="McDermott D.H."/>
            <person name="Buck C.B."/>
        </authorList>
    </citation>
    <scope>NUCLEOTIDE SEQUENCE [LARGE SCALE GENOMIC DNA]</scope>
</reference>
<evidence type="ECO:0000256" key="17">
    <source>
        <dbReference type="RuleBase" id="RU363123"/>
    </source>
</evidence>
<keyword evidence="12 16" id="KW-0804">Transcription</keyword>
<keyword evidence="6 16" id="KW-0479">Metal-binding</keyword>
<keyword evidence="13 16" id="KW-1035">Host cytoplasm</keyword>
<dbReference type="Gene3D" id="3.30.240.40">
    <property type="entry name" value="E6 early regulatory protein"/>
    <property type="match status" value="2"/>
</dbReference>
<dbReference type="GO" id="GO:0052150">
    <property type="term" value="P:symbiont-mediated perturbation of host apoptosis"/>
    <property type="evidence" value="ECO:0007669"/>
    <property type="project" value="UniProtKB-KW"/>
</dbReference>
<keyword evidence="4 16" id="KW-0945">Host-virus interaction</keyword>
<evidence type="ECO:0000256" key="11">
    <source>
        <dbReference type="ARBA" id="ARBA00023159"/>
    </source>
</evidence>
<keyword evidence="14 16" id="KW-0899">Viral immunoevasion</keyword>
<keyword evidence="2 16" id="KW-0244">Early protein</keyword>
<dbReference type="GO" id="GO:0006355">
    <property type="term" value="P:regulation of DNA-templated transcription"/>
    <property type="evidence" value="ECO:0007669"/>
    <property type="project" value="UniProtKB-UniRule"/>
</dbReference>
<protein>
    <recommendedName>
        <fullName evidence="16 17">Protein E6</fullName>
    </recommendedName>
</protein>
<dbReference type="GO" id="GO:0052170">
    <property type="term" value="P:symbiont-mediated suppression of host innate immune response"/>
    <property type="evidence" value="ECO:0007669"/>
    <property type="project" value="UniProtKB-KW"/>
</dbReference>
<keyword evidence="10 16" id="KW-0238">DNA-binding</keyword>
<feature type="zinc finger region" evidence="16">
    <location>
        <begin position="103"/>
        <end position="139"/>
    </location>
</feature>
<dbReference type="EMBL" id="MF588713">
    <property type="protein sequence ID" value="ATQ38331.1"/>
    <property type="molecule type" value="Genomic_DNA"/>
</dbReference>
<accession>A0A2D2ALM0</accession>
<keyword evidence="9 16" id="KW-0805">Transcription regulation</keyword>
<comment type="subcellular location">
    <subcellularLocation>
        <location evidence="16 17">Host cytoplasm</location>
    </subcellularLocation>
    <subcellularLocation>
        <location evidence="16 17">Host nucleus</location>
    </subcellularLocation>
</comment>
<dbReference type="GO" id="GO:0008270">
    <property type="term" value="F:zinc ion binding"/>
    <property type="evidence" value="ECO:0007669"/>
    <property type="project" value="UniProtKB-KW"/>
</dbReference>
<dbReference type="Pfam" id="PF00518">
    <property type="entry name" value="E6"/>
    <property type="match status" value="1"/>
</dbReference>
<evidence type="ECO:0000256" key="16">
    <source>
        <dbReference type="HAMAP-Rule" id="MF_04006"/>
    </source>
</evidence>
<dbReference type="GO" id="GO:0030430">
    <property type="term" value="C:host cell cytoplasm"/>
    <property type="evidence" value="ECO:0007669"/>
    <property type="project" value="UniProtKB-SubCell"/>
</dbReference>
<keyword evidence="11 16" id="KW-0010">Activator</keyword>
<evidence type="ECO:0000256" key="13">
    <source>
        <dbReference type="ARBA" id="ARBA00023200"/>
    </source>
</evidence>
<evidence type="ECO:0000256" key="1">
    <source>
        <dbReference type="ARBA" id="ARBA00006346"/>
    </source>
</evidence>
<dbReference type="SUPFAM" id="SSF161229">
    <property type="entry name" value="E6 C-terminal domain-like"/>
    <property type="match status" value="2"/>
</dbReference>
<evidence type="ECO:0000256" key="2">
    <source>
        <dbReference type="ARBA" id="ARBA00022518"/>
    </source>
</evidence>
<evidence type="ECO:0000256" key="3">
    <source>
        <dbReference type="ARBA" id="ARBA00022562"/>
    </source>
</evidence>
<dbReference type="GO" id="GO:0042025">
    <property type="term" value="C:host cell nucleus"/>
    <property type="evidence" value="ECO:0007669"/>
    <property type="project" value="UniProtKB-SubCell"/>
</dbReference>
<dbReference type="GO" id="GO:0003677">
    <property type="term" value="F:DNA binding"/>
    <property type="evidence" value="ECO:0007669"/>
    <property type="project" value="UniProtKB-UniRule"/>
</dbReference>
<dbReference type="GO" id="GO:0039502">
    <property type="term" value="P:symbiont-mediated suppression of host type I interferon-mediated signaling pathway"/>
    <property type="evidence" value="ECO:0007669"/>
    <property type="project" value="UniProtKB-UniRule"/>
</dbReference>
<keyword evidence="8 16" id="KW-0862">Zinc</keyword>
<evidence type="ECO:0000256" key="5">
    <source>
        <dbReference type="ARBA" id="ARBA00022632"/>
    </source>
</evidence>
<evidence type="ECO:0000256" key="15">
    <source>
        <dbReference type="ARBA" id="ARBA00023323"/>
    </source>
</evidence>
<evidence type="ECO:0000313" key="18">
    <source>
        <dbReference type="EMBL" id="ATQ38331.1"/>
    </source>
</evidence>
<dbReference type="InterPro" id="IPR001334">
    <property type="entry name" value="E6"/>
</dbReference>
<proteinExistence type="inferred from homology"/>
<keyword evidence="7 16" id="KW-0863">Zinc-finger</keyword>
<dbReference type="GO" id="GO:0039648">
    <property type="term" value="P:symbiont-mediated perturbation of host ubiquitin-like protein modification"/>
    <property type="evidence" value="ECO:0007669"/>
    <property type="project" value="UniProtKB-UniRule"/>
</dbReference>
<dbReference type="HAMAP" id="MF_04006">
    <property type="entry name" value="HPV_E6"/>
    <property type="match status" value="1"/>
</dbReference>
<evidence type="ECO:0000256" key="14">
    <source>
        <dbReference type="ARBA" id="ARBA00023280"/>
    </source>
</evidence>
<evidence type="ECO:0000256" key="7">
    <source>
        <dbReference type="ARBA" id="ARBA00022771"/>
    </source>
</evidence>
<evidence type="ECO:0000256" key="6">
    <source>
        <dbReference type="ARBA" id="ARBA00022723"/>
    </source>
</evidence>
<evidence type="ECO:0000256" key="4">
    <source>
        <dbReference type="ARBA" id="ARBA00022581"/>
    </source>
</evidence>
<evidence type="ECO:0000256" key="10">
    <source>
        <dbReference type="ARBA" id="ARBA00023125"/>
    </source>
</evidence>
<evidence type="ECO:0000313" key="19">
    <source>
        <dbReference type="Proteomes" id="UP000290375"/>
    </source>
</evidence>
<sequence length="143" mass="16503">MDCLESPFPETLSSYCELFGLSLSEVKLPCNFCKFYLNEQDLAAFHLKQFKLIWKGPWCYACCRSCTRLSAAFELRTFYQCSCKCTAVEGLAKTNLVCIPMRCLLCLALLSYAEKLEHLNIEEDFVLVRSSWKGYCRNCIKKI</sequence>
<comment type="similarity">
    <text evidence="1 16 17">Belongs to the papillomaviridae E6 protein family.</text>
</comment>
<dbReference type="Proteomes" id="UP000290375">
    <property type="component" value="Segment"/>
</dbReference>
<keyword evidence="3 16" id="KW-1048">Host nucleus</keyword>
<evidence type="ECO:0000256" key="9">
    <source>
        <dbReference type="ARBA" id="ARBA00023015"/>
    </source>
</evidence>
<name>A0A2D2ALM0_9PAPI</name>
<keyword evidence="5 16" id="KW-1090">Inhibition of host innate immune response by virus</keyword>
<gene>
    <name evidence="16 18" type="primary">E6</name>
</gene>
<comment type="function">
    <text evidence="16">Plays a major role in the induction and maintenance of cellular transformation. E6 associates with host UBE3A/E6-AP ubiquitin-protein ligase and modulates its activity. Protects host keratinocytes from apoptosis by mediating the degradation of host BAK1. May also inhibit host immune response.</text>
</comment>
<comment type="caution">
    <text evidence="16">Lacks conserved residue(s) required for the propagation of feature annotation.</text>
</comment>
<feature type="zinc finger region" evidence="16">
    <location>
        <begin position="30"/>
        <end position="66"/>
    </location>
</feature>
<dbReference type="GO" id="GO:0006351">
    <property type="term" value="P:DNA-templated transcription"/>
    <property type="evidence" value="ECO:0007669"/>
    <property type="project" value="UniProtKB-UniRule"/>
</dbReference>
<evidence type="ECO:0000256" key="12">
    <source>
        <dbReference type="ARBA" id="ARBA00023163"/>
    </source>
</evidence>
<evidence type="ECO:0000256" key="8">
    <source>
        <dbReference type="ARBA" id="ARBA00022833"/>
    </source>
</evidence>
<keyword evidence="15 16" id="KW-1119">Modulation of host cell apoptosis by virus</keyword>
<organism evidence="18 19">
    <name type="scientific">Gammapapillomavirus 10</name>
    <dbReference type="NCBI Taxonomy" id="1175852"/>
    <lineage>
        <taxon>Viruses</taxon>
        <taxon>Monodnaviria</taxon>
        <taxon>Shotokuvirae</taxon>
        <taxon>Cossaviricota</taxon>
        <taxon>Papovaviricetes</taxon>
        <taxon>Zurhausenvirales</taxon>
        <taxon>Papillomaviridae</taxon>
        <taxon>Firstpapillomavirinae</taxon>
        <taxon>Gammapapillomavirus</taxon>
    </lineage>
</organism>
<dbReference type="InterPro" id="IPR038575">
    <property type="entry name" value="E6_sf"/>
</dbReference>